<gene>
    <name evidence="2" type="ORF">D8674_023020</name>
</gene>
<dbReference type="AlphaFoldDB" id="A0A5N5GS09"/>
<feature type="transmembrane region" description="Helical" evidence="1">
    <location>
        <begin position="162"/>
        <end position="179"/>
    </location>
</feature>
<dbReference type="EMBL" id="SMOL01000402">
    <property type="protein sequence ID" value="KAB2616432.1"/>
    <property type="molecule type" value="Genomic_DNA"/>
</dbReference>
<reference evidence="2 3" key="1">
    <citation type="submission" date="2019-09" db="EMBL/GenBank/DDBJ databases">
        <authorList>
            <person name="Ou C."/>
        </authorList>
    </citation>
    <scope>NUCLEOTIDE SEQUENCE [LARGE SCALE GENOMIC DNA]</scope>
    <source>
        <strain evidence="2">S2</strain>
        <tissue evidence="2">Leaf</tissue>
    </source>
</reference>
<reference evidence="2 3" key="3">
    <citation type="submission" date="2019-11" db="EMBL/GenBank/DDBJ databases">
        <title>A de novo genome assembly of a pear dwarfing rootstock.</title>
        <authorList>
            <person name="Wang F."/>
            <person name="Wang J."/>
            <person name="Li S."/>
            <person name="Zhang Y."/>
            <person name="Fang M."/>
            <person name="Ma L."/>
            <person name="Zhao Y."/>
            <person name="Jiang S."/>
        </authorList>
    </citation>
    <scope>NUCLEOTIDE SEQUENCE [LARGE SCALE GENOMIC DNA]</scope>
    <source>
        <strain evidence="2">S2</strain>
        <tissue evidence="2">Leaf</tissue>
    </source>
</reference>
<proteinExistence type="predicted"/>
<feature type="transmembrane region" description="Helical" evidence="1">
    <location>
        <begin position="136"/>
        <end position="156"/>
    </location>
</feature>
<dbReference type="PANTHER" id="PTHR34741:SF2">
    <property type="entry name" value="VESICLE TRANSPORT PROTEIN"/>
    <property type="match status" value="1"/>
</dbReference>
<feature type="transmembrane region" description="Helical" evidence="1">
    <location>
        <begin position="96"/>
        <end position="115"/>
    </location>
</feature>
<keyword evidence="3" id="KW-1185">Reference proteome</keyword>
<sequence length="224" mass="25463">MNRVVNHSYDQFLKPFLSILMAKTIQLLKVLIISPDDHNRDCEQDLEAAMQQVANKTNCKHHNNLDWSKMIVEFCLTAAIGLALLPIQIHSGHLPVIFYFLVLSVLLAFTCILVSKFVHFSYCPAGISIARLFHNFGLFFGVTAFFTSITIPFPLWFKCAAYSIYVAAFLFIRLCNLHFNKYYKPNSFKYPTLMNSKTAVDPATESCRGVTSPFDDQACTDRIV</sequence>
<accession>A0A5N5GS09</accession>
<organism evidence="2 3">
    <name type="scientific">Pyrus ussuriensis x Pyrus communis</name>
    <dbReference type="NCBI Taxonomy" id="2448454"/>
    <lineage>
        <taxon>Eukaryota</taxon>
        <taxon>Viridiplantae</taxon>
        <taxon>Streptophyta</taxon>
        <taxon>Embryophyta</taxon>
        <taxon>Tracheophyta</taxon>
        <taxon>Spermatophyta</taxon>
        <taxon>Magnoliopsida</taxon>
        <taxon>eudicotyledons</taxon>
        <taxon>Gunneridae</taxon>
        <taxon>Pentapetalae</taxon>
        <taxon>rosids</taxon>
        <taxon>fabids</taxon>
        <taxon>Rosales</taxon>
        <taxon>Rosaceae</taxon>
        <taxon>Amygdaloideae</taxon>
        <taxon>Maleae</taxon>
        <taxon>Pyrus</taxon>
    </lineage>
</organism>
<keyword evidence="1" id="KW-0812">Transmembrane</keyword>
<dbReference type="OrthoDB" id="1745749at2759"/>
<comment type="caution">
    <text evidence="2">The sequence shown here is derived from an EMBL/GenBank/DDBJ whole genome shotgun (WGS) entry which is preliminary data.</text>
</comment>
<dbReference type="PANTHER" id="PTHR34741">
    <property type="entry name" value="IMAP FAMILY MEMBER 1, PUTATIVE-RELATED"/>
    <property type="match status" value="1"/>
</dbReference>
<evidence type="ECO:0000256" key="1">
    <source>
        <dbReference type="SAM" id="Phobius"/>
    </source>
</evidence>
<protein>
    <submittedName>
        <fullName evidence="2">Uncharacterized protein</fullName>
    </submittedName>
</protein>
<name>A0A5N5GS09_9ROSA</name>
<keyword evidence="1" id="KW-1133">Transmembrane helix</keyword>
<evidence type="ECO:0000313" key="3">
    <source>
        <dbReference type="Proteomes" id="UP000327157"/>
    </source>
</evidence>
<keyword evidence="1" id="KW-0472">Membrane</keyword>
<dbReference type="Proteomes" id="UP000327157">
    <property type="component" value="Chromosome 3"/>
</dbReference>
<feature type="transmembrane region" description="Helical" evidence="1">
    <location>
        <begin position="70"/>
        <end position="90"/>
    </location>
</feature>
<evidence type="ECO:0000313" key="2">
    <source>
        <dbReference type="EMBL" id="KAB2616432.1"/>
    </source>
</evidence>
<reference evidence="3" key="2">
    <citation type="submission" date="2019-10" db="EMBL/GenBank/DDBJ databases">
        <title>A de novo genome assembly of a pear dwarfing rootstock.</title>
        <authorList>
            <person name="Wang F."/>
            <person name="Wang J."/>
            <person name="Li S."/>
            <person name="Zhang Y."/>
            <person name="Fang M."/>
            <person name="Ma L."/>
            <person name="Zhao Y."/>
            <person name="Jiang S."/>
        </authorList>
    </citation>
    <scope>NUCLEOTIDE SEQUENCE [LARGE SCALE GENOMIC DNA]</scope>
</reference>